<keyword evidence="2" id="KW-1185">Reference proteome</keyword>
<dbReference type="Proteomes" id="UP000641025">
    <property type="component" value="Unassembled WGS sequence"/>
</dbReference>
<organism evidence="1 2">
    <name type="scientific">Geomonas propionica</name>
    <dbReference type="NCBI Taxonomy" id="2798582"/>
    <lineage>
        <taxon>Bacteria</taxon>
        <taxon>Pseudomonadati</taxon>
        <taxon>Thermodesulfobacteriota</taxon>
        <taxon>Desulfuromonadia</taxon>
        <taxon>Geobacterales</taxon>
        <taxon>Geobacteraceae</taxon>
        <taxon>Geomonas</taxon>
    </lineage>
</organism>
<proteinExistence type="predicted"/>
<sequence length="372" mass="42422">MIDDQRFYMVQNDLETCRPVRIEFTAGEAKPRWMPLSPAALFAGVQDKARDSADRTFCLATLALTTGEAHQRRAQERITTRGTRNIVLRPRTVADYIEEAIDPKGARAKREKRKQDPGRINMEHLRISQLIASLLPPIKSELGFPIENPSQLTYSITEGAIGAAKNEACKSYLRRIKVGRLLTQHMYEKLKSHLRSEFPNDLEPVTEEIDRSASRDHLAAVSLRSQGSQLMVSIVNVRGDMVTLEDWKLLKLVEAREEFLTLGTLDARGGWLPEPLLKFNANKVGEIIAIYTVRDSTLHVVCNRELASPRGKPTQETYDRAEFVIDQDYLTCLYIMITQLRADRQRFETLRENAEATTKVTMNDLFDKELFD</sequence>
<accession>A0ABS0YQK0</accession>
<protein>
    <submittedName>
        <fullName evidence="1">Uncharacterized protein</fullName>
    </submittedName>
</protein>
<reference evidence="1 2" key="1">
    <citation type="submission" date="2020-12" db="EMBL/GenBank/DDBJ databases">
        <title>Geomonas sp. Red259, isolated from paddy soil.</title>
        <authorList>
            <person name="Xu Z."/>
            <person name="Zhang Z."/>
            <person name="Masuda Y."/>
            <person name="Itoh H."/>
            <person name="Senoo K."/>
        </authorList>
    </citation>
    <scope>NUCLEOTIDE SEQUENCE [LARGE SCALE GENOMIC DNA]</scope>
    <source>
        <strain evidence="1 2">Red259</strain>
    </source>
</reference>
<evidence type="ECO:0000313" key="2">
    <source>
        <dbReference type="Proteomes" id="UP000641025"/>
    </source>
</evidence>
<evidence type="ECO:0000313" key="1">
    <source>
        <dbReference type="EMBL" id="MBJ6799732.1"/>
    </source>
</evidence>
<dbReference type="RefSeq" id="WP_199394234.1">
    <property type="nucleotide sequence ID" value="NZ_JAEMHK010000003.1"/>
</dbReference>
<gene>
    <name evidence="1" type="ORF">JFN90_06230</name>
</gene>
<name>A0ABS0YQK0_9BACT</name>
<dbReference type="EMBL" id="JAEMHK010000003">
    <property type="protein sequence ID" value="MBJ6799732.1"/>
    <property type="molecule type" value="Genomic_DNA"/>
</dbReference>
<comment type="caution">
    <text evidence="1">The sequence shown here is derived from an EMBL/GenBank/DDBJ whole genome shotgun (WGS) entry which is preliminary data.</text>
</comment>